<reference evidence="2" key="2">
    <citation type="journal article" date="2019" name="MicrobiologyOpen">
        <title>High-quality draft genome sequence of Gaiella occulta isolated from a 150 meter deep mineral water borehole and comparison with the genome sequences of other deep-branching lineages of the phylum Actinobacteria.</title>
        <authorList>
            <person name="Severino R."/>
            <person name="Froufe H.J.C."/>
            <person name="Barroso C."/>
            <person name="Albuquerque L."/>
            <person name="Lobo-da-Cunha A."/>
            <person name="da Costa M.S."/>
            <person name="Egas C."/>
        </authorList>
    </citation>
    <scope>NUCLEOTIDE SEQUENCE [LARGE SCALE GENOMIC DNA]</scope>
    <source>
        <strain evidence="2">F2-233</strain>
    </source>
</reference>
<dbReference type="InterPro" id="IPR023476">
    <property type="entry name" value="Pep_tRNA_hydro_II_dom_sf"/>
</dbReference>
<dbReference type="RefSeq" id="WP_114797412.1">
    <property type="nucleotide sequence ID" value="NZ_QQZY01000011.1"/>
</dbReference>
<name>A0A7M2YT40_9ACTN</name>
<evidence type="ECO:0000313" key="1">
    <source>
        <dbReference type="EMBL" id="RDI73236.1"/>
    </source>
</evidence>
<proteinExistence type="predicted"/>
<dbReference type="AlphaFoldDB" id="A0A7M2YT40"/>
<gene>
    <name evidence="1" type="ORF">Gocc_3031</name>
</gene>
<keyword evidence="2" id="KW-1185">Reference proteome</keyword>
<reference evidence="1 2" key="1">
    <citation type="submission" date="2018-07" db="EMBL/GenBank/DDBJ databases">
        <title>High-quality-draft genome sequence of Gaiella occulta.</title>
        <authorList>
            <person name="Severino R."/>
            <person name="Froufe H.J.C."/>
            <person name="Rainey F.A."/>
            <person name="Barroso C."/>
            <person name="Albuquerque L."/>
            <person name="Lobo-Da-Cunha A."/>
            <person name="Da Costa M.S."/>
            <person name="Egas C."/>
        </authorList>
    </citation>
    <scope>NUCLEOTIDE SEQUENCE [LARGE SCALE GENOMIC DNA]</scope>
    <source>
        <strain evidence="1 2">F2-233</strain>
    </source>
</reference>
<accession>A0A7M2YT40</accession>
<evidence type="ECO:0000313" key="2">
    <source>
        <dbReference type="Proteomes" id="UP000254134"/>
    </source>
</evidence>
<organism evidence="1 2">
    <name type="scientific">Gaiella occulta</name>
    <dbReference type="NCBI Taxonomy" id="1002870"/>
    <lineage>
        <taxon>Bacteria</taxon>
        <taxon>Bacillati</taxon>
        <taxon>Actinomycetota</taxon>
        <taxon>Thermoleophilia</taxon>
        <taxon>Gaiellales</taxon>
        <taxon>Gaiellaceae</taxon>
        <taxon>Gaiella</taxon>
    </lineage>
</organism>
<protein>
    <submittedName>
        <fullName evidence="1">Peptidyl-tRNA hydrolase PTH2</fullName>
    </submittedName>
</protein>
<sequence length="202" mass="21974">MEPDDDPLAMAIVVRRRTARPFPELAAAGALAARRCARRYLDDDRWRASFEEWWRSSFRKICLRAEPREWEEVRALDHERVGDVACLPPRRRSQRERVLVRMQALAGEVAGLEPPAAPAPGELLLVVNTGLPMSAGKAIAQIAHGALMVDPLEDLATRVAGTSGVGWDALAGSGAAVVRDGGLTEIPRGSETVAVWRGVPRA</sequence>
<dbReference type="SUPFAM" id="SSF102462">
    <property type="entry name" value="Peptidyl-tRNA hydrolase II"/>
    <property type="match status" value="2"/>
</dbReference>
<keyword evidence="1" id="KW-0378">Hydrolase</keyword>
<dbReference type="GO" id="GO:0016787">
    <property type="term" value="F:hydrolase activity"/>
    <property type="evidence" value="ECO:0007669"/>
    <property type="project" value="UniProtKB-KW"/>
</dbReference>
<dbReference type="Proteomes" id="UP000254134">
    <property type="component" value="Unassembled WGS sequence"/>
</dbReference>
<dbReference type="OrthoDB" id="5184773at2"/>
<dbReference type="EMBL" id="QQZY01000011">
    <property type="protein sequence ID" value="RDI73236.1"/>
    <property type="molecule type" value="Genomic_DNA"/>
</dbReference>
<comment type="caution">
    <text evidence="1">The sequence shown here is derived from an EMBL/GenBank/DDBJ whole genome shotgun (WGS) entry which is preliminary data.</text>
</comment>